<dbReference type="Gene3D" id="2.30.30.60">
    <property type="match status" value="1"/>
</dbReference>
<protein>
    <submittedName>
        <fullName evidence="11">Mechanosensitive ion channel family protein</fullName>
    </submittedName>
</protein>
<comment type="caution">
    <text evidence="11">The sequence shown here is derived from an EMBL/GenBank/DDBJ whole genome shotgun (WGS) entry which is preliminary data.</text>
</comment>
<dbReference type="InterPro" id="IPR006685">
    <property type="entry name" value="MscS_channel_2nd"/>
</dbReference>
<feature type="domain" description="Mechanosensitive ion channel MscS C-terminal" evidence="9">
    <location>
        <begin position="256"/>
        <end position="339"/>
    </location>
</feature>
<evidence type="ECO:0000256" key="5">
    <source>
        <dbReference type="ARBA" id="ARBA00022989"/>
    </source>
</evidence>
<dbReference type="InterPro" id="IPR010920">
    <property type="entry name" value="LSM_dom_sf"/>
</dbReference>
<feature type="transmembrane region" description="Helical" evidence="7">
    <location>
        <begin position="6"/>
        <end position="28"/>
    </location>
</feature>
<dbReference type="EMBL" id="JAMAST010000007">
    <property type="protein sequence ID" value="MCL1631910.1"/>
    <property type="molecule type" value="Genomic_DNA"/>
</dbReference>
<dbReference type="InterPro" id="IPR011014">
    <property type="entry name" value="MscS_channel_TM-2"/>
</dbReference>
<evidence type="ECO:0000256" key="7">
    <source>
        <dbReference type="SAM" id="Phobius"/>
    </source>
</evidence>
<evidence type="ECO:0000259" key="9">
    <source>
        <dbReference type="Pfam" id="PF21082"/>
    </source>
</evidence>
<dbReference type="Pfam" id="PF21082">
    <property type="entry name" value="MS_channel_3rd"/>
    <property type="match status" value="1"/>
</dbReference>
<dbReference type="PANTHER" id="PTHR43634">
    <property type="entry name" value="OW CONDUCTANCE MECHANOSENSITIVE CHANNEL"/>
    <property type="match status" value="1"/>
</dbReference>
<evidence type="ECO:0000256" key="2">
    <source>
        <dbReference type="ARBA" id="ARBA00008017"/>
    </source>
</evidence>
<evidence type="ECO:0000313" key="11">
    <source>
        <dbReference type="EMBL" id="MCL1631910.1"/>
    </source>
</evidence>
<keyword evidence="3" id="KW-1003">Cell membrane</keyword>
<evidence type="ECO:0000256" key="1">
    <source>
        <dbReference type="ARBA" id="ARBA00004651"/>
    </source>
</evidence>
<feature type="transmembrane region" description="Helical" evidence="7">
    <location>
        <begin position="129"/>
        <end position="151"/>
    </location>
</feature>
<dbReference type="InterPro" id="IPR049278">
    <property type="entry name" value="MS_channel_C"/>
</dbReference>
<comment type="subcellular location">
    <subcellularLocation>
        <location evidence="1">Cell membrane</location>
        <topology evidence="1">Multi-pass membrane protein</topology>
    </subcellularLocation>
</comment>
<dbReference type="PANTHER" id="PTHR43634:SF2">
    <property type="entry name" value="LOW CONDUCTANCE MECHANOSENSITIVE CHANNEL YNAI"/>
    <property type="match status" value="1"/>
</dbReference>
<evidence type="ECO:0000259" key="10">
    <source>
        <dbReference type="Pfam" id="PF21088"/>
    </source>
</evidence>
<name>A0ABT0MAM7_9BACL</name>
<dbReference type="Pfam" id="PF00924">
    <property type="entry name" value="MS_channel_2nd"/>
    <property type="match status" value="1"/>
</dbReference>
<feature type="transmembrane region" description="Helical" evidence="7">
    <location>
        <begin position="157"/>
        <end position="177"/>
    </location>
</feature>
<dbReference type="SUPFAM" id="SSF50182">
    <property type="entry name" value="Sm-like ribonucleoproteins"/>
    <property type="match status" value="1"/>
</dbReference>
<feature type="transmembrane region" description="Helical" evidence="7">
    <location>
        <begin position="63"/>
        <end position="81"/>
    </location>
</feature>
<evidence type="ECO:0000256" key="6">
    <source>
        <dbReference type="ARBA" id="ARBA00023136"/>
    </source>
</evidence>
<evidence type="ECO:0000259" key="8">
    <source>
        <dbReference type="Pfam" id="PF00924"/>
    </source>
</evidence>
<dbReference type="Gene3D" id="1.10.287.1260">
    <property type="match status" value="1"/>
</dbReference>
<dbReference type="Gene3D" id="3.30.70.100">
    <property type="match status" value="1"/>
</dbReference>
<dbReference type="SUPFAM" id="SSF82689">
    <property type="entry name" value="Mechanosensitive channel protein MscS (YggB), C-terminal domain"/>
    <property type="match status" value="1"/>
</dbReference>
<evidence type="ECO:0000256" key="4">
    <source>
        <dbReference type="ARBA" id="ARBA00022692"/>
    </source>
</evidence>
<dbReference type="Pfam" id="PF21088">
    <property type="entry name" value="MS_channel_1st"/>
    <property type="match status" value="1"/>
</dbReference>
<proteinExistence type="inferred from homology"/>
<dbReference type="RefSeq" id="WP_249100823.1">
    <property type="nucleotide sequence ID" value="NZ_JAMAST010000007.1"/>
</dbReference>
<keyword evidence="6 7" id="KW-0472">Membrane</keyword>
<keyword evidence="12" id="KW-1185">Reference proteome</keyword>
<feature type="domain" description="Mechanosensitive ion channel transmembrane helices 2/3" evidence="10">
    <location>
        <begin position="138"/>
        <end position="178"/>
    </location>
</feature>
<keyword evidence="5 7" id="KW-1133">Transmembrane helix</keyword>
<evidence type="ECO:0000313" key="12">
    <source>
        <dbReference type="Proteomes" id="UP001203004"/>
    </source>
</evidence>
<gene>
    <name evidence="11" type="ORF">M3N64_08090</name>
</gene>
<dbReference type="InterPro" id="IPR023408">
    <property type="entry name" value="MscS_beta-dom_sf"/>
</dbReference>
<dbReference type="InterPro" id="IPR045042">
    <property type="entry name" value="YnaI-like"/>
</dbReference>
<sequence>MEQFKWVLAITWTDGLIAFVIFGIFFLTRALFSRFFVKIVAGLTKFSKTPIDDALIGAFRRPINFILLVAGLYFALIYLPMPHQWKAFLSLVFKSSAIFSIGWGFYIFSDAIGLFFQHMGARYDFQFNTIVIPFLSKVMKFIVAVLTIAMILDQWNYHVTGLITGLGIGGLAIAMAAKDTLSNLFGGIVIITDAPFTIGDIIHTGSIEGVVEDINFRSTRIRTADLALVTVPNSTLANAPITNLSKMDKRRIFFNLPISLATNNEQIRRCLERIRQMLDADTDVFQERKNIYLDKIASDNMNLLIDFFLKTTDFDDWMKTKEKYNYAVLEILHDEGIELAMNRSLMIMPETKQAAFSKQNNDIEQNHGQGRSHSHE</sequence>
<accession>A0ABT0MAM7</accession>
<reference evidence="11 12" key="1">
    <citation type="submission" date="2022-05" db="EMBL/GenBank/DDBJ databases">
        <title>Sporolactobacillus sp nov CPB3-1, isolated from tree bark (Mangifera indica L.).</title>
        <authorList>
            <person name="Phuengjayaem S."/>
            <person name="Tanasupawat S."/>
        </authorList>
    </citation>
    <scope>NUCLEOTIDE SEQUENCE [LARGE SCALE GENOMIC DNA]</scope>
    <source>
        <strain evidence="11 12">CPB3-1</strain>
    </source>
</reference>
<keyword evidence="4 7" id="KW-0812">Transmembrane</keyword>
<feature type="domain" description="Mechanosensitive ion channel MscS" evidence="8">
    <location>
        <begin position="179"/>
        <end position="246"/>
    </location>
</feature>
<organism evidence="11 12">
    <name type="scientific">Sporolactobacillus mangiferae</name>
    <dbReference type="NCBI Taxonomy" id="2940498"/>
    <lineage>
        <taxon>Bacteria</taxon>
        <taxon>Bacillati</taxon>
        <taxon>Bacillota</taxon>
        <taxon>Bacilli</taxon>
        <taxon>Bacillales</taxon>
        <taxon>Sporolactobacillaceae</taxon>
        <taxon>Sporolactobacillus</taxon>
    </lineage>
</organism>
<dbReference type="Proteomes" id="UP001203004">
    <property type="component" value="Unassembled WGS sequence"/>
</dbReference>
<feature type="transmembrane region" description="Helical" evidence="7">
    <location>
        <begin position="87"/>
        <end position="108"/>
    </location>
</feature>
<dbReference type="InterPro" id="IPR049142">
    <property type="entry name" value="MS_channel_1st"/>
</dbReference>
<comment type="similarity">
    <text evidence="2">Belongs to the MscS (TC 1.A.23) family.</text>
</comment>
<evidence type="ECO:0000256" key="3">
    <source>
        <dbReference type="ARBA" id="ARBA00022475"/>
    </source>
</evidence>
<dbReference type="InterPro" id="IPR011066">
    <property type="entry name" value="MscS_channel_C_sf"/>
</dbReference>
<dbReference type="SUPFAM" id="SSF82861">
    <property type="entry name" value="Mechanosensitive channel protein MscS (YggB), transmembrane region"/>
    <property type="match status" value="1"/>
</dbReference>